<feature type="region of interest" description="Disordered" evidence="1">
    <location>
        <begin position="88"/>
        <end position="114"/>
    </location>
</feature>
<evidence type="ECO:0000256" key="2">
    <source>
        <dbReference type="SAM" id="Phobius"/>
    </source>
</evidence>
<feature type="transmembrane region" description="Helical" evidence="2">
    <location>
        <begin position="37"/>
        <end position="54"/>
    </location>
</feature>
<sequence length="126" mass="13088">MLDLALALALTPAGIAALAAAAGAVLAAVYVPRLAVPVALVAVILVGVAYVTRLRDEVASTRRDLAEARELAEVRGRVVESLQREHQAAAKRTRATAAAHDRIRRAPASDDGPVAPVLRDALEAGQ</sequence>
<gene>
    <name evidence="3" type="ORF">BHAOGJBA_0748</name>
</gene>
<proteinExistence type="predicted"/>
<evidence type="ECO:0000313" key="3">
    <source>
        <dbReference type="EMBL" id="GJD87248.1"/>
    </source>
</evidence>
<organism evidence="3 4">
    <name type="scientific">Methylobacterium hispanicum</name>
    <dbReference type="NCBI Taxonomy" id="270350"/>
    <lineage>
        <taxon>Bacteria</taxon>
        <taxon>Pseudomonadati</taxon>
        <taxon>Pseudomonadota</taxon>
        <taxon>Alphaproteobacteria</taxon>
        <taxon>Hyphomicrobiales</taxon>
        <taxon>Methylobacteriaceae</taxon>
        <taxon>Methylobacterium</taxon>
    </lineage>
</organism>
<evidence type="ECO:0000313" key="4">
    <source>
        <dbReference type="Proteomes" id="UP001055247"/>
    </source>
</evidence>
<protein>
    <submittedName>
        <fullName evidence="3">Uncharacterized protein</fullName>
    </submittedName>
</protein>
<dbReference type="Proteomes" id="UP001055247">
    <property type="component" value="Unassembled WGS sequence"/>
</dbReference>
<dbReference type="RefSeq" id="WP_238229500.1">
    <property type="nucleotide sequence ID" value="NZ_BPQO01000002.1"/>
</dbReference>
<reference evidence="3" key="1">
    <citation type="journal article" date="2016" name="Front. Microbiol.">
        <title>Genome Sequence of the Piezophilic, Mesophilic Sulfate-Reducing Bacterium Desulfovibrio indicus J2T.</title>
        <authorList>
            <person name="Cao J."/>
            <person name="Maignien L."/>
            <person name="Shao Z."/>
            <person name="Alain K."/>
            <person name="Jebbar M."/>
        </authorList>
    </citation>
    <scope>NUCLEOTIDE SEQUENCE</scope>
    <source>
        <strain evidence="3">DSM 16372</strain>
    </source>
</reference>
<name>A0AAV4ZG09_9HYPH</name>
<evidence type="ECO:0000256" key="1">
    <source>
        <dbReference type="SAM" id="MobiDB-lite"/>
    </source>
</evidence>
<keyword evidence="2" id="KW-0472">Membrane</keyword>
<comment type="caution">
    <text evidence="3">The sequence shown here is derived from an EMBL/GenBank/DDBJ whole genome shotgun (WGS) entry which is preliminary data.</text>
</comment>
<dbReference type="AlphaFoldDB" id="A0AAV4ZG09"/>
<dbReference type="EMBL" id="BPQO01000002">
    <property type="protein sequence ID" value="GJD87248.1"/>
    <property type="molecule type" value="Genomic_DNA"/>
</dbReference>
<accession>A0AAV4ZG09</accession>
<keyword evidence="4" id="KW-1185">Reference proteome</keyword>
<reference evidence="3" key="2">
    <citation type="submission" date="2021-08" db="EMBL/GenBank/DDBJ databases">
        <authorList>
            <person name="Tani A."/>
            <person name="Ola A."/>
            <person name="Ogura Y."/>
            <person name="Katsura K."/>
            <person name="Hayashi T."/>
        </authorList>
    </citation>
    <scope>NUCLEOTIDE SEQUENCE</scope>
    <source>
        <strain evidence="3">DSM 16372</strain>
    </source>
</reference>
<keyword evidence="2" id="KW-0812">Transmembrane</keyword>
<keyword evidence="2" id="KW-1133">Transmembrane helix</keyword>